<protein>
    <submittedName>
        <fullName evidence="1">Ribosomal protein N-acetylase</fullName>
    </submittedName>
</protein>
<dbReference type="Proteomes" id="UP000015268">
    <property type="component" value="Chromosome"/>
</dbReference>
<organism evidence="1 2">
    <name type="scientific">Streptococcus lutetiensis 033</name>
    <dbReference type="NCBI Taxonomy" id="1076934"/>
    <lineage>
        <taxon>Bacteria</taxon>
        <taxon>Bacillati</taxon>
        <taxon>Bacillota</taxon>
        <taxon>Bacilli</taxon>
        <taxon>Lactobacillales</taxon>
        <taxon>Streptococcaceae</taxon>
        <taxon>Streptococcus</taxon>
    </lineage>
</organism>
<evidence type="ECO:0000313" key="2">
    <source>
        <dbReference type="Proteomes" id="UP000015268"/>
    </source>
</evidence>
<dbReference type="GO" id="GO:0005840">
    <property type="term" value="C:ribosome"/>
    <property type="evidence" value="ECO:0007669"/>
    <property type="project" value="UniProtKB-KW"/>
</dbReference>
<sequence length="11" mass="1391">MLKSEQEERKL</sequence>
<keyword evidence="2" id="KW-1185">Reference proteome</keyword>
<reference evidence="1 2" key="1">
    <citation type="journal article" date="2013" name="BMC Microbiol.">
        <title>Dynamics of fecal microbial communities in children with diarrhea of unknown etiology and genomic analysis of associated Streptococcus lutetiensis.</title>
        <authorList>
            <person name="Jin D."/>
            <person name="Chen C."/>
            <person name="Li L."/>
            <person name="Lu S."/>
            <person name="Li Z."/>
            <person name="Zhou Z."/>
            <person name="Jing H."/>
            <person name="Xu Y."/>
            <person name="Du P."/>
            <person name="Wang H."/>
            <person name="Xiong Y."/>
            <person name="Zheng H."/>
            <person name="Bai X."/>
            <person name="Sun H."/>
            <person name="Wang L."/>
            <person name="Ye C."/>
            <person name="Gottschalk M."/>
            <person name="Xu J."/>
        </authorList>
    </citation>
    <scope>NUCLEOTIDE SEQUENCE [LARGE SCALE GENOMIC DNA]</scope>
    <source>
        <strain evidence="1 2">033</strain>
    </source>
</reference>
<gene>
    <name evidence="1" type="ORF">KE3_0513</name>
</gene>
<keyword evidence="1" id="KW-0689">Ribosomal protein</keyword>
<name>A0AB33AKQ0_9STRE</name>
<evidence type="ECO:0000313" key="1">
    <source>
        <dbReference type="EMBL" id="AGS05029.1"/>
    </source>
</evidence>
<accession>A0AB33AKQ0</accession>
<proteinExistence type="predicted"/>
<dbReference type="EMBL" id="CP003025">
    <property type="protein sequence ID" value="AGS05029.1"/>
    <property type="molecule type" value="Genomic_DNA"/>
</dbReference>
<dbReference type="KEGG" id="slu:KE3_0513"/>
<keyword evidence="1" id="KW-0687">Ribonucleoprotein</keyword>